<proteinExistence type="predicted"/>
<dbReference type="AlphaFoldDB" id="A0A6V7KNY6"/>
<sequence>MGEKLRIQVTIAQLRSLVLKFKRKVKIGGSIRHRRNLRSDRVQWQDQVSAYKSRIRTGVITNLSHVDLRSFLNDAKFLVISRIRNIIRREANLKVNFILACKYENAKNNQTVEEIKSFTTQNSAILPATDLSTWFDTNITQML</sequence>
<gene>
    <name evidence="1" type="ORF">BBRV_LOCUS85173</name>
</gene>
<dbReference type="EMBL" id="CADCXW020000262">
    <property type="protein sequence ID" value="CAD1565982.1"/>
    <property type="molecule type" value="Genomic_DNA"/>
</dbReference>
<protein>
    <submittedName>
        <fullName evidence="1">Uncharacterized protein</fullName>
    </submittedName>
</protein>
<organism evidence="1">
    <name type="scientific">Bracon brevicornis</name>
    <dbReference type="NCBI Taxonomy" id="1563983"/>
    <lineage>
        <taxon>Eukaryota</taxon>
        <taxon>Metazoa</taxon>
        <taxon>Ecdysozoa</taxon>
        <taxon>Arthropoda</taxon>
        <taxon>Hexapoda</taxon>
        <taxon>Insecta</taxon>
        <taxon>Pterygota</taxon>
        <taxon>Neoptera</taxon>
        <taxon>Endopterygota</taxon>
        <taxon>Hymenoptera</taxon>
        <taxon>Apocrita</taxon>
        <taxon>Ichneumonoidea</taxon>
        <taxon>Braconidae</taxon>
        <taxon>Braconinae</taxon>
        <taxon>Bracon</taxon>
    </lineage>
</organism>
<accession>A0A6V7KNY6</accession>
<reference evidence="1" key="1">
    <citation type="submission" date="2020-07" db="EMBL/GenBank/DDBJ databases">
        <authorList>
            <person name="Ferguson B K."/>
        </authorList>
    </citation>
    <scope>NUCLEOTIDE SEQUENCE</scope>
    <source>
        <strain evidence="1">L06</strain>
    </source>
</reference>
<name>A0A6V7KNY6_9HYME</name>
<evidence type="ECO:0000313" key="1">
    <source>
        <dbReference type="EMBL" id="CAD1565982.1"/>
    </source>
</evidence>